<evidence type="ECO:0000256" key="1">
    <source>
        <dbReference type="SAM" id="MobiDB-lite"/>
    </source>
</evidence>
<evidence type="ECO:0000313" key="2">
    <source>
        <dbReference type="EMBL" id="OQB40966.1"/>
    </source>
</evidence>
<dbReference type="AlphaFoldDB" id="A0A1V5ZLK7"/>
<name>A0A1V5ZLK7_9BACT</name>
<dbReference type="EMBL" id="MWDB01000027">
    <property type="protein sequence ID" value="OQB40966.1"/>
    <property type="molecule type" value="Genomic_DNA"/>
</dbReference>
<proteinExistence type="predicted"/>
<gene>
    <name evidence="2" type="ORF">BWY04_01123</name>
</gene>
<protein>
    <submittedName>
        <fullName evidence="2">Uncharacterized protein</fullName>
    </submittedName>
</protein>
<feature type="region of interest" description="Disordered" evidence="1">
    <location>
        <begin position="1"/>
        <end position="46"/>
    </location>
</feature>
<dbReference type="Proteomes" id="UP000485621">
    <property type="component" value="Unassembled WGS sequence"/>
</dbReference>
<accession>A0A1V5ZLK7</accession>
<comment type="caution">
    <text evidence="2">The sequence shown here is derived from an EMBL/GenBank/DDBJ whole genome shotgun (WGS) entry which is preliminary data.</text>
</comment>
<reference evidence="2" key="1">
    <citation type="submission" date="2017-02" db="EMBL/GenBank/DDBJ databases">
        <title>Delving into the versatile metabolic prowess of the omnipresent phylum Bacteroidetes.</title>
        <authorList>
            <person name="Nobu M.K."/>
            <person name="Mei R."/>
            <person name="Narihiro T."/>
            <person name="Kuroda K."/>
            <person name="Liu W.-T."/>
        </authorList>
    </citation>
    <scope>NUCLEOTIDE SEQUENCE</scope>
    <source>
        <strain evidence="2">ADurb.Bin160</strain>
    </source>
</reference>
<organism evidence="2">
    <name type="scientific">candidate division CPR1 bacterium ADurb.Bin160</name>
    <dbReference type="NCBI Taxonomy" id="1852826"/>
    <lineage>
        <taxon>Bacteria</taxon>
        <taxon>candidate division CPR1</taxon>
    </lineage>
</organism>
<sequence length="55" mass="6178">MGNNEDEKEDISDFEDTTLESTQESDENVELEQADIEDSPQIDVLDDIDLVDMSG</sequence>